<gene>
    <name evidence="5" type="ORF">CUC44_06050</name>
</gene>
<dbReference type="Pfam" id="PF12833">
    <property type="entry name" value="HTH_18"/>
    <property type="match status" value="1"/>
</dbReference>
<dbReference type="InterPro" id="IPR018062">
    <property type="entry name" value="HTH_AraC-typ_CS"/>
</dbReference>
<dbReference type="SUPFAM" id="SSF46689">
    <property type="entry name" value="Homeodomain-like"/>
    <property type="match status" value="2"/>
</dbReference>
<dbReference type="PRINTS" id="PR00032">
    <property type="entry name" value="HTHARAC"/>
</dbReference>
<dbReference type="OrthoDB" id="9023142at2"/>
<dbReference type="AlphaFoldDB" id="A0A2M8HCN7"/>
<dbReference type="InterPro" id="IPR054015">
    <property type="entry name" value="ExsA-like_N"/>
</dbReference>
<evidence type="ECO:0000313" key="6">
    <source>
        <dbReference type="Proteomes" id="UP000232060"/>
    </source>
</evidence>
<name>A0A2M8HCN7_9GAMM</name>
<evidence type="ECO:0000256" key="1">
    <source>
        <dbReference type="ARBA" id="ARBA00023015"/>
    </source>
</evidence>
<comment type="caution">
    <text evidence="5">The sequence shown here is derived from an EMBL/GenBank/DDBJ whole genome shotgun (WGS) entry which is preliminary data.</text>
</comment>
<sequence length="271" mass="31016">MKGISTAEKGDITQLLWCMSDVSVIEHQQEGIYILLEGVMTWQDCTDTHELSSSELIFVRRGNYAVRTGGDPCHLLWLPLSSGFLQGFLQRFGSLLSEIPRIDGLAPSLLPFHVSPLLMQCIEGLRGLTEHEYPPALSQLRTEELLFLLAFGEQGPQLMSILRQLSNRQVERLQHFMEKHYLMEWKLSEFSREFGMGLTTFKELFGSIYGVSPRAWISERRILYAHQLLLNSEMSIVDIAMEAGFSSQSYFTQSYRRRFGCTPSRARHGKD</sequence>
<evidence type="ECO:0000313" key="5">
    <source>
        <dbReference type="EMBL" id="PJC94251.1"/>
    </source>
</evidence>
<feature type="domain" description="HTH araC/xylS-type" evidence="4">
    <location>
        <begin position="171"/>
        <end position="269"/>
    </location>
</feature>
<dbReference type="GO" id="GO:0043565">
    <property type="term" value="F:sequence-specific DNA binding"/>
    <property type="evidence" value="ECO:0007669"/>
    <property type="project" value="InterPro"/>
</dbReference>
<dbReference type="InterPro" id="IPR018060">
    <property type="entry name" value="HTH_AraC"/>
</dbReference>
<dbReference type="InterPro" id="IPR050204">
    <property type="entry name" value="AraC_XylS_family_regulators"/>
</dbReference>
<dbReference type="InterPro" id="IPR020449">
    <property type="entry name" value="Tscrpt_reg_AraC-type_HTH"/>
</dbReference>
<dbReference type="Gene3D" id="1.10.10.60">
    <property type="entry name" value="Homeodomain-like"/>
    <property type="match status" value="1"/>
</dbReference>
<dbReference type="RefSeq" id="WP_100859070.1">
    <property type="nucleotide sequence ID" value="NZ_PGCP01000005.1"/>
</dbReference>
<dbReference type="PROSITE" id="PS00041">
    <property type="entry name" value="HTH_ARAC_FAMILY_1"/>
    <property type="match status" value="1"/>
</dbReference>
<dbReference type="Proteomes" id="UP000232060">
    <property type="component" value="Unassembled WGS sequence"/>
</dbReference>
<dbReference type="SMART" id="SM00342">
    <property type="entry name" value="HTH_ARAC"/>
    <property type="match status" value="1"/>
</dbReference>
<accession>A0A2M8HCN7</accession>
<evidence type="ECO:0000256" key="2">
    <source>
        <dbReference type="ARBA" id="ARBA00023125"/>
    </source>
</evidence>
<dbReference type="PROSITE" id="PS01124">
    <property type="entry name" value="HTH_ARAC_FAMILY_2"/>
    <property type="match status" value="1"/>
</dbReference>
<reference evidence="5 6" key="1">
    <citation type="submission" date="2017-11" db="EMBL/GenBank/DDBJ databases">
        <title>Draft genome sequence of environmental isolate Aeromonas lusitania sp. nov. MDC 2473.</title>
        <authorList>
            <person name="Colston S.M."/>
            <person name="Navarro A."/>
            <person name="Martinez-Murcia A.J."/>
            <person name="Graf J."/>
        </authorList>
    </citation>
    <scope>NUCLEOTIDE SEQUENCE [LARGE SCALE GENOMIC DNA]</scope>
    <source>
        <strain evidence="5 6">MDC 2473</strain>
    </source>
</reference>
<dbReference type="PANTHER" id="PTHR46796">
    <property type="entry name" value="HTH-TYPE TRANSCRIPTIONAL ACTIVATOR RHAS-RELATED"/>
    <property type="match status" value="1"/>
</dbReference>
<keyword evidence="6" id="KW-1185">Reference proteome</keyword>
<dbReference type="EMBL" id="PGCP01000005">
    <property type="protein sequence ID" value="PJC94251.1"/>
    <property type="molecule type" value="Genomic_DNA"/>
</dbReference>
<dbReference type="PANTHER" id="PTHR46796:SF13">
    <property type="entry name" value="HTH-TYPE TRANSCRIPTIONAL ACTIVATOR RHAS"/>
    <property type="match status" value="1"/>
</dbReference>
<organism evidence="5 6">
    <name type="scientific">Aeromonas lusitana</name>
    <dbReference type="NCBI Taxonomy" id="931529"/>
    <lineage>
        <taxon>Bacteria</taxon>
        <taxon>Pseudomonadati</taxon>
        <taxon>Pseudomonadota</taxon>
        <taxon>Gammaproteobacteria</taxon>
        <taxon>Aeromonadales</taxon>
        <taxon>Aeromonadaceae</taxon>
        <taxon>Aeromonas</taxon>
    </lineage>
</organism>
<keyword evidence="3" id="KW-0804">Transcription</keyword>
<dbReference type="Pfam" id="PF22200">
    <property type="entry name" value="ExsA_N"/>
    <property type="match status" value="1"/>
</dbReference>
<keyword evidence="1" id="KW-0805">Transcription regulation</keyword>
<keyword evidence="2" id="KW-0238">DNA-binding</keyword>
<evidence type="ECO:0000259" key="4">
    <source>
        <dbReference type="PROSITE" id="PS01124"/>
    </source>
</evidence>
<protein>
    <submittedName>
        <fullName evidence="5">AraC family transcriptional regulator</fullName>
    </submittedName>
</protein>
<dbReference type="InterPro" id="IPR009057">
    <property type="entry name" value="Homeodomain-like_sf"/>
</dbReference>
<dbReference type="GO" id="GO:0003700">
    <property type="term" value="F:DNA-binding transcription factor activity"/>
    <property type="evidence" value="ECO:0007669"/>
    <property type="project" value="InterPro"/>
</dbReference>
<evidence type="ECO:0000256" key="3">
    <source>
        <dbReference type="ARBA" id="ARBA00023163"/>
    </source>
</evidence>
<proteinExistence type="predicted"/>